<proteinExistence type="predicted"/>
<evidence type="ECO:0000313" key="1">
    <source>
        <dbReference type="EMBL" id="OBX64569.1"/>
    </source>
</evidence>
<accession>A0A1B8Q4P9</accession>
<evidence type="ECO:0000313" key="2">
    <source>
        <dbReference type="Proteomes" id="UP000092607"/>
    </source>
</evidence>
<dbReference type="RefSeq" id="WP_065255805.1">
    <property type="nucleotide sequence ID" value="NZ_JARDJM010000008.1"/>
</dbReference>
<name>A0A1B8Q4P9_MORLA</name>
<sequence>MANHQQDLKKEWFMKSKIDYHAPFVTLWLSCNSWYNFHYGLANDREHINEIKRDTSNKNKVYIAFKNLLESGNPKERANIYNCIEQLHYALIQAELVYSGNNIPNNSKMSLSNALMDFNANPKIFENLIIDNAKTKSGKLKNQFASAHDLGTLVLNNDSQKIFAGLFEVIYQVRCHLVHGSLEPNDKNHEVARYCYLILFECLKGFCG</sequence>
<dbReference type="Proteomes" id="UP000092607">
    <property type="component" value="Unassembled WGS sequence"/>
</dbReference>
<gene>
    <name evidence="1" type="ORF">A9309_04630</name>
</gene>
<organism evidence="1 2">
    <name type="scientific">Moraxella lacunata</name>
    <dbReference type="NCBI Taxonomy" id="477"/>
    <lineage>
        <taxon>Bacteria</taxon>
        <taxon>Pseudomonadati</taxon>
        <taxon>Pseudomonadota</taxon>
        <taxon>Gammaproteobacteria</taxon>
        <taxon>Moraxellales</taxon>
        <taxon>Moraxellaceae</taxon>
        <taxon>Moraxella</taxon>
    </lineage>
</organism>
<dbReference type="AlphaFoldDB" id="A0A1B8Q4P9"/>
<evidence type="ECO:0008006" key="3">
    <source>
        <dbReference type="Google" id="ProtNLM"/>
    </source>
</evidence>
<comment type="caution">
    <text evidence="1">The sequence shown here is derived from an EMBL/GenBank/DDBJ whole genome shotgun (WGS) entry which is preliminary data.</text>
</comment>
<dbReference type="EMBL" id="LZMS01000041">
    <property type="protein sequence ID" value="OBX64569.1"/>
    <property type="molecule type" value="Genomic_DNA"/>
</dbReference>
<reference evidence="1 2" key="1">
    <citation type="submission" date="2016-06" db="EMBL/GenBank/DDBJ databases">
        <title>Draft genome of Moraxella lacunata CCUG 57757A.</title>
        <authorList>
            <person name="Salva-Serra F."/>
            <person name="Engstrom-Jakobsson H."/>
            <person name="Thorell K."/>
            <person name="Gonzales-Siles L."/>
            <person name="Karlsson R."/>
            <person name="Boulund F."/>
            <person name="Engstrand L."/>
            <person name="Kristiansson E."/>
            <person name="Moore E."/>
        </authorList>
    </citation>
    <scope>NUCLEOTIDE SEQUENCE [LARGE SCALE GENOMIC DNA]</scope>
    <source>
        <strain evidence="1 2">CCUG 57757A</strain>
    </source>
</reference>
<dbReference type="OrthoDB" id="1425096at2"/>
<protein>
    <recommendedName>
        <fullName evidence="3">Apea-like HEPN domain-containing protein</fullName>
    </recommendedName>
</protein>